<protein>
    <recommendedName>
        <fullName evidence="1">ParB/Spo0J HTH domain-containing protein</fullName>
    </recommendedName>
</protein>
<dbReference type="AlphaFoldDB" id="A0A1F7I7Y2"/>
<sequence>MSTSPEINQLISEIKNETDILQKVKLLTQLSKTGEVKIKDIAAQLGVQSSYVCHLLRLKRLPEVVIDGYYSNTISLSHLFIISRIKDITKMVEVYENVLANSLTVKGTEEVVRDVLYGIKTKGDYLNREEKENFIQKITGIKKNLSLKIIQTRIKSKIILEIKGNLDNTSKEVRNLLKGFETAQKE</sequence>
<comment type="caution">
    <text evidence="2">The sequence shown here is derived from an EMBL/GenBank/DDBJ whole genome shotgun (WGS) entry which is preliminary data.</text>
</comment>
<reference evidence="2 3" key="1">
    <citation type="journal article" date="2016" name="Nat. Commun.">
        <title>Thousands of microbial genomes shed light on interconnected biogeochemical processes in an aquifer system.</title>
        <authorList>
            <person name="Anantharaman K."/>
            <person name="Brown C.T."/>
            <person name="Hug L.A."/>
            <person name="Sharon I."/>
            <person name="Castelle C.J."/>
            <person name="Probst A.J."/>
            <person name="Thomas B.C."/>
            <person name="Singh A."/>
            <person name="Wilkins M.J."/>
            <person name="Karaoz U."/>
            <person name="Brodie E.L."/>
            <person name="Williams K.H."/>
            <person name="Hubbard S.S."/>
            <person name="Banfield J.F."/>
        </authorList>
    </citation>
    <scope>NUCLEOTIDE SEQUENCE [LARGE SCALE GENOMIC DNA]</scope>
</reference>
<accession>A0A1F7I7Y2</accession>
<dbReference type="STRING" id="1802056.A2954_03290"/>
<dbReference type="Gene3D" id="1.10.10.2830">
    <property type="match status" value="1"/>
</dbReference>
<dbReference type="InterPro" id="IPR041468">
    <property type="entry name" value="HTH_ParB/Spo0J"/>
</dbReference>
<dbReference type="Pfam" id="PF17762">
    <property type="entry name" value="HTH_ParB"/>
    <property type="match status" value="1"/>
</dbReference>
<dbReference type="SUPFAM" id="SSF109709">
    <property type="entry name" value="KorB DNA-binding domain-like"/>
    <property type="match status" value="1"/>
</dbReference>
<dbReference type="EMBL" id="MGAG01000041">
    <property type="protein sequence ID" value="OGK39475.1"/>
    <property type="molecule type" value="Genomic_DNA"/>
</dbReference>
<evidence type="ECO:0000259" key="1">
    <source>
        <dbReference type="Pfam" id="PF17762"/>
    </source>
</evidence>
<proteinExistence type="predicted"/>
<dbReference type="Proteomes" id="UP000177698">
    <property type="component" value="Unassembled WGS sequence"/>
</dbReference>
<name>A0A1F7I7Y2_9BACT</name>
<evidence type="ECO:0000313" key="2">
    <source>
        <dbReference type="EMBL" id="OGK39475.1"/>
    </source>
</evidence>
<feature type="domain" description="ParB/Spo0J HTH" evidence="1">
    <location>
        <begin position="27"/>
        <end position="115"/>
    </location>
</feature>
<evidence type="ECO:0000313" key="3">
    <source>
        <dbReference type="Proteomes" id="UP000177698"/>
    </source>
</evidence>
<gene>
    <name evidence="2" type="ORF">A2954_03290</name>
</gene>
<organism evidence="2 3">
    <name type="scientific">Candidatus Roizmanbacteria bacterium RIFCSPLOWO2_01_FULL_37_12</name>
    <dbReference type="NCBI Taxonomy" id="1802056"/>
    <lineage>
        <taxon>Bacteria</taxon>
        <taxon>Candidatus Roizmaniibacteriota</taxon>
    </lineage>
</organism>